<name>A0A8X6QGV4_NEPPI</name>
<reference evidence="1" key="1">
    <citation type="submission" date="2020-08" db="EMBL/GenBank/DDBJ databases">
        <title>Multicomponent nature underlies the extraordinary mechanical properties of spider dragline silk.</title>
        <authorList>
            <person name="Kono N."/>
            <person name="Nakamura H."/>
            <person name="Mori M."/>
            <person name="Yoshida Y."/>
            <person name="Ohtoshi R."/>
            <person name="Malay A.D."/>
            <person name="Moran D.A.P."/>
            <person name="Tomita M."/>
            <person name="Numata K."/>
            <person name="Arakawa K."/>
        </authorList>
    </citation>
    <scope>NUCLEOTIDE SEQUENCE</scope>
</reference>
<organism evidence="1 2">
    <name type="scientific">Nephila pilipes</name>
    <name type="common">Giant wood spider</name>
    <name type="synonym">Nephila maculata</name>
    <dbReference type="NCBI Taxonomy" id="299642"/>
    <lineage>
        <taxon>Eukaryota</taxon>
        <taxon>Metazoa</taxon>
        <taxon>Ecdysozoa</taxon>
        <taxon>Arthropoda</taxon>
        <taxon>Chelicerata</taxon>
        <taxon>Arachnida</taxon>
        <taxon>Araneae</taxon>
        <taxon>Araneomorphae</taxon>
        <taxon>Entelegynae</taxon>
        <taxon>Araneoidea</taxon>
        <taxon>Nephilidae</taxon>
        <taxon>Nephila</taxon>
    </lineage>
</organism>
<proteinExistence type="predicted"/>
<keyword evidence="2" id="KW-1185">Reference proteome</keyword>
<evidence type="ECO:0000313" key="1">
    <source>
        <dbReference type="EMBL" id="GFU24656.1"/>
    </source>
</evidence>
<sequence length="112" mass="12985">MSSQSTLLKRMHSFNTISSFHQTFHFHQETAFIYIPSIEMGSRLFKSEFVDDIVRTISRLIHEQDIVHIYLSTRMVFLAPQKANSLPSMMYRCGRGVCIVLAGYQTFLAETF</sequence>
<dbReference type="AlphaFoldDB" id="A0A8X6QGV4"/>
<evidence type="ECO:0000313" key="2">
    <source>
        <dbReference type="Proteomes" id="UP000887013"/>
    </source>
</evidence>
<protein>
    <submittedName>
        <fullName evidence="1">Uncharacterized protein</fullName>
    </submittedName>
</protein>
<gene>
    <name evidence="1" type="ORF">NPIL_449711</name>
</gene>
<dbReference type="EMBL" id="BMAW01128250">
    <property type="protein sequence ID" value="GFU24656.1"/>
    <property type="molecule type" value="Genomic_DNA"/>
</dbReference>
<accession>A0A8X6QGV4</accession>
<comment type="caution">
    <text evidence="1">The sequence shown here is derived from an EMBL/GenBank/DDBJ whole genome shotgun (WGS) entry which is preliminary data.</text>
</comment>
<dbReference type="Proteomes" id="UP000887013">
    <property type="component" value="Unassembled WGS sequence"/>
</dbReference>